<dbReference type="AlphaFoldDB" id="A0AAD7N199"/>
<name>A0AAD7N199_9AGAR</name>
<accession>A0AAD7N199</accession>
<feature type="region of interest" description="Disordered" evidence="1">
    <location>
        <begin position="97"/>
        <end position="119"/>
    </location>
</feature>
<gene>
    <name evidence="2" type="ORF">B0H16DRAFT_1464477</name>
</gene>
<sequence>MKFKIKIKDGHTRWGRAVHDGTLNKWLGRRANVGHHDGQAGRGGVACDGALGDPGSSIYTRLNGYFLVNFGARAAEVRRRRASQWVHRAGWGAAATSAMMHGGDDPDDVSDGATARTAT</sequence>
<dbReference type="EMBL" id="JARKIB010000099">
    <property type="protein sequence ID" value="KAJ7741280.1"/>
    <property type="molecule type" value="Genomic_DNA"/>
</dbReference>
<evidence type="ECO:0000313" key="2">
    <source>
        <dbReference type="EMBL" id="KAJ7741280.1"/>
    </source>
</evidence>
<evidence type="ECO:0000313" key="3">
    <source>
        <dbReference type="Proteomes" id="UP001215598"/>
    </source>
</evidence>
<dbReference type="Proteomes" id="UP001215598">
    <property type="component" value="Unassembled WGS sequence"/>
</dbReference>
<organism evidence="2 3">
    <name type="scientific">Mycena metata</name>
    <dbReference type="NCBI Taxonomy" id="1033252"/>
    <lineage>
        <taxon>Eukaryota</taxon>
        <taxon>Fungi</taxon>
        <taxon>Dikarya</taxon>
        <taxon>Basidiomycota</taxon>
        <taxon>Agaricomycotina</taxon>
        <taxon>Agaricomycetes</taxon>
        <taxon>Agaricomycetidae</taxon>
        <taxon>Agaricales</taxon>
        <taxon>Marasmiineae</taxon>
        <taxon>Mycenaceae</taxon>
        <taxon>Mycena</taxon>
    </lineage>
</organism>
<proteinExistence type="predicted"/>
<keyword evidence="3" id="KW-1185">Reference proteome</keyword>
<comment type="caution">
    <text evidence="2">The sequence shown here is derived from an EMBL/GenBank/DDBJ whole genome shotgun (WGS) entry which is preliminary data.</text>
</comment>
<protein>
    <submittedName>
        <fullName evidence="2">Uncharacterized protein</fullName>
    </submittedName>
</protein>
<evidence type="ECO:0000256" key="1">
    <source>
        <dbReference type="SAM" id="MobiDB-lite"/>
    </source>
</evidence>
<reference evidence="2" key="1">
    <citation type="submission" date="2023-03" db="EMBL/GenBank/DDBJ databases">
        <title>Massive genome expansion in bonnet fungi (Mycena s.s.) driven by repeated elements and novel gene families across ecological guilds.</title>
        <authorList>
            <consortium name="Lawrence Berkeley National Laboratory"/>
            <person name="Harder C.B."/>
            <person name="Miyauchi S."/>
            <person name="Viragh M."/>
            <person name="Kuo A."/>
            <person name="Thoen E."/>
            <person name="Andreopoulos B."/>
            <person name="Lu D."/>
            <person name="Skrede I."/>
            <person name="Drula E."/>
            <person name="Henrissat B."/>
            <person name="Morin E."/>
            <person name="Kohler A."/>
            <person name="Barry K."/>
            <person name="LaButti K."/>
            <person name="Morin E."/>
            <person name="Salamov A."/>
            <person name="Lipzen A."/>
            <person name="Mereny Z."/>
            <person name="Hegedus B."/>
            <person name="Baldrian P."/>
            <person name="Stursova M."/>
            <person name="Weitz H."/>
            <person name="Taylor A."/>
            <person name="Grigoriev I.V."/>
            <person name="Nagy L.G."/>
            <person name="Martin F."/>
            <person name="Kauserud H."/>
        </authorList>
    </citation>
    <scope>NUCLEOTIDE SEQUENCE</scope>
    <source>
        <strain evidence="2">CBHHK182m</strain>
    </source>
</reference>